<protein>
    <submittedName>
        <fullName evidence="1">Translocase of chloroplast 90</fullName>
    </submittedName>
</protein>
<sequence length="94" mass="10457">MLSVKKFIRKSPPDIVLFFERLDLMSTSYTQTIAITRISKSSEFRKLMIWGSSPLNSISSTSGDLISLTSAQSTLIAFGDAIFIRELIVGRPID</sequence>
<dbReference type="EMBL" id="SMOL01000781">
    <property type="protein sequence ID" value="KAB2595940.1"/>
    <property type="molecule type" value="Genomic_DNA"/>
</dbReference>
<dbReference type="OrthoDB" id="8954335at2759"/>
<accession>A0A5N5F415</accession>
<dbReference type="AlphaFoldDB" id="A0A5N5F415"/>
<evidence type="ECO:0000313" key="1">
    <source>
        <dbReference type="EMBL" id="KAB2595940.1"/>
    </source>
</evidence>
<proteinExistence type="predicted"/>
<name>A0A5N5F415_9ROSA</name>
<gene>
    <name evidence="1" type="ORF">D8674_031390</name>
</gene>
<comment type="caution">
    <text evidence="1">The sequence shown here is derived from an EMBL/GenBank/DDBJ whole genome shotgun (WGS) entry which is preliminary data.</text>
</comment>
<reference evidence="2" key="2">
    <citation type="submission" date="2019-10" db="EMBL/GenBank/DDBJ databases">
        <title>A de novo genome assembly of a pear dwarfing rootstock.</title>
        <authorList>
            <person name="Wang F."/>
            <person name="Wang J."/>
            <person name="Li S."/>
            <person name="Zhang Y."/>
            <person name="Fang M."/>
            <person name="Ma L."/>
            <person name="Zhao Y."/>
            <person name="Jiang S."/>
        </authorList>
    </citation>
    <scope>NUCLEOTIDE SEQUENCE [LARGE SCALE GENOMIC DNA]</scope>
</reference>
<reference evidence="1 2" key="1">
    <citation type="submission" date="2019-09" db="EMBL/GenBank/DDBJ databases">
        <authorList>
            <person name="Ou C."/>
        </authorList>
    </citation>
    <scope>NUCLEOTIDE SEQUENCE [LARGE SCALE GENOMIC DNA]</scope>
    <source>
        <strain evidence="1">S2</strain>
        <tissue evidence="1">Leaf</tissue>
    </source>
</reference>
<keyword evidence="2" id="KW-1185">Reference proteome</keyword>
<organism evidence="1 2">
    <name type="scientific">Pyrus ussuriensis x Pyrus communis</name>
    <dbReference type="NCBI Taxonomy" id="2448454"/>
    <lineage>
        <taxon>Eukaryota</taxon>
        <taxon>Viridiplantae</taxon>
        <taxon>Streptophyta</taxon>
        <taxon>Embryophyta</taxon>
        <taxon>Tracheophyta</taxon>
        <taxon>Spermatophyta</taxon>
        <taxon>Magnoliopsida</taxon>
        <taxon>eudicotyledons</taxon>
        <taxon>Gunneridae</taxon>
        <taxon>Pentapetalae</taxon>
        <taxon>rosids</taxon>
        <taxon>fabids</taxon>
        <taxon>Rosales</taxon>
        <taxon>Rosaceae</taxon>
        <taxon>Amygdaloideae</taxon>
        <taxon>Maleae</taxon>
        <taxon>Pyrus</taxon>
    </lineage>
</organism>
<evidence type="ECO:0000313" key="2">
    <source>
        <dbReference type="Proteomes" id="UP000327157"/>
    </source>
</evidence>
<dbReference type="Proteomes" id="UP000327157">
    <property type="component" value="Chromosome 7"/>
</dbReference>
<reference evidence="1 2" key="3">
    <citation type="submission" date="2019-11" db="EMBL/GenBank/DDBJ databases">
        <title>A de novo genome assembly of a pear dwarfing rootstock.</title>
        <authorList>
            <person name="Wang F."/>
            <person name="Wang J."/>
            <person name="Li S."/>
            <person name="Zhang Y."/>
            <person name="Fang M."/>
            <person name="Ma L."/>
            <person name="Zhao Y."/>
            <person name="Jiang S."/>
        </authorList>
    </citation>
    <scope>NUCLEOTIDE SEQUENCE [LARGE SCALE GENOMIC DNA]</scope>
    <source>
        <strain evidence="1">S2</strain>
        <tissue evidence="1">Leaf</tissue>
    </source>
</reference>